<dbReference type="PROSITE" id="PS00211">
    <property type="entry name" value="ABC_TRANSPORTER_1"/>
    <property type="match status" value="1"/>
</dbReference>
<evidence type="ECO:0000256" key="4">
    <source>
        <dbReference type="ARBA" id="ARBA00022692"/>
    </source>
</evidence>
<keyword evidence="3" id="KW-1003">Cell membrane</keyword>
<dbReference type="SUPFAM" id="SSF90123">
    <property type="entry name" value="ABC transporter transmembrane region"/>
    <property type="match status" value="1"/>
</dbReference>
<dbReference type="GO" id="GO:0015421">
    <property type="term" value="F:ABC-type oligopeptide transporter activity"/>
    <property type="evidence" value="ECO:0007669"/>
    <property type="project" value="TreeGrafter"/>
</dbReference>
<dbReference type="InterPro" id="IPR036640">
    <property type="entry name" value="ABC1_TM_sf"/>
</dbReference>
<dbReference type="Pfam" id="PF00005">
    <property type="entry name" value="ABC_tran"/>
    <property type="match status" value="1"/>
</dbReference>
<evidence type="ECO:0000259" key="11">
    <source>
        <dbReference type="PROSITE" id="PS50929"/>
    </source>
</evidence>
<dbReference type="InterPro" id="IPR027417">
    <property type="entry name" value="P-loop_NTPase"/>
</dbReference>
<evidence type="ECO:0000256" key="6">
    <source>
        <dbReference type="ARBA" id="ARBA00022840"/>
    </source>
</evidence>
<dbReference type="FunFam" id="3.40.50.300:FF:000287">
    <property type="entry name" value="Multidrug ABC transporter ATP-binding protein"/>
    <property type="match status" value="1"/>
</dbReference>
<keyword evidence="8 9" id="KW-0472">Membrane</keyword>
<feature type="domain" description="ABC transporter" evidence="10">
    <location>
        <begin position="332"/>
        <end position="565"/>
    </location>
</feature>
<comment type="subcellular location">
    <subcellularLocation>
        <location evidence="1">Cell membrane</location>
        <topology evidence="1">Multi-pass membrane protein</topology>
    </subcellularLocation>
</comment>
<feature type="domain" description="ABC transmembrane type-1" evidence="11">
    <location>
        <begin position="16"/>
        <end position="298"/>
    </location>
</feature>
<keyword evidence="4 9" id="KW-0812">Transmembrane</keyword>
<dbReference type="PROSITE" id="PS50893">
    <property type="entry name" value="ABC_TRANSPORTER_2"/>
    <property type="match status" value="1"/>
</dbReference>
<evidence type="ECO:0000256" key="2">
    <source>
        <dbReference type="ARBA" id="ARBA00022448"/>
    </source>
</evidence>
<dbReference type="Gene3D" id="3.40.50.300">
    <property type="entry name" value="P-loop containing nucleotide triphosphate hydrolases"/>
    <property type="match status" value="1"/>
</dbReference>
<dbReference type="GO" id="GO:0005886">
    <property type="term" value="C:plasma membrane"/>
    <property type="evidence" value="ECO:0007669"/>
    <property type="project" value="UniProtKB-SubCell"/>
</dbReference>
<dbReference type="SMART" id="SM00382">
    <property type="entry name" value="AAA"/>
    <property type="match status" value="1"/>
</dbReference>
<comment type="caution">
    <text evidence="12">The sequence shown here is derived from an EMBL/GenBank/DDBJ whole genome shotgun (WGS) entry which is preliminary data.</text>
</comment>
<dbReference type="Gene3D" id="1.20.1560.10">
    <property type="entry name" value="ABC transporter type 1, transmembrane domain"/>
    <property type="match status" value="1"/>
</dbReference>
<evidence type="ECO:0000313" key="12">
    <source>
        <dbReference type="EMBL" id="HGI74660.1"/>
    </source>
</evidence>
<organism evidence="12">
    <name type="scientific">Candidatus Caldatribacterium californiense</name>
    <dbReference type="NCBI Taxonomy" id="1454726"/>
    <lineage>
        <taxon>Bacteria</taxon>
        <taxon>Pseudomonadati</taxon>
        <taxon>Atribacterota</taxon>
        <taxon>Atribacteria</taxon>
        <taxon>Atribacterales</taxon>
        <taxon>Candidatus Caldatribacteriaceae</taxon>
        <taxon>Candidatus Caldatribacterium</taxon>
    </lineage>
</organism>
<evidence type="ECO:0000256" key="9">
    <source>
        <dbReference type="SAM" id="Phobius"/>
    </source>
</evidence>
<accession>A0A7V4DGX9</accession>
<dbReference type="AlphaFoldDB" id="A0A7V4DGX9"/>
<evidence type="ECO:0000259" key="10">
    <source>
        <dbReference type="PROSITE" id="PS50893"/>
    </source>
</evidence>
<proteinExistence type="predicted"/>
<dbReference type="InterPro" id="IPR003439">
    <property type="entry name" value="ABC_transporter-like_ATP-bd"/>
</dbReference>
<feature type="transmembrane region" description="Helical" evidence="9">
    <location>
        <begin position="126"/>
        <end position="149"/>
    </location>
</feature>
<dbReference type="GO" id="GO:0016887">
    <property type="term" value="F:ATP hydrolysis activity"/>
    <property type="evidence" value="ECO:0007669"/>
    <property type="project" value="InterPro"/>
</dbReference>
<evidence type="ECO:0000256" key="3">
    <source>
        <dbReference type="ARBA" id="ARBA00022475"/>
    </source>
</evidence>
<dbReference type="CDD" id="cd18548">
    <property type="entry name" value="ABC_6TM_Tm287_like"/>
    <property type="match status" value="1"/>
</dbReference>
<dbReference type="PANTHER" id="PTHR43394">
    <property type="entry name" value="ATP-DEPENDENT PERMEASE MDL1, MITOCHONDRIAL"/>
    <property type="match status" value="1"/>
</dbReference>
<dbReference type="InterPro" id="IPR039421">
    <property type="entry name" value="Type_1_exporter"/>
</dbReference>
<keyword evidence="7 9" id="KW-1133">Transmembrane helix</keyword>
<gene>
    <name evidence="12" type="ORF">ENU96_03140</name>
</gene>
<dbReference type="Pfam" id="PF00664">
    <property type="entry name" value="ABC_membrane"/>
    <property type="match status" value="1"/>
</dbReference>
<dbReference type="InterPro" id="IPR011527">
    <property type="entry name" value="ABC1_TM_dom"/>
</dbReference>
<evidence type="ECO:0000256" key="1">
    <source>
        <dbReference type="ARBA" id="ARBA00004651"/>
    </source>
</evidence>
<dbReference type="InterPro" id="IPR017871">
    <property type="entry name" value="ABC_transporter-like_CS"/>
</dbReference>
<keyword evidence="5" id="KW-0547">Nucleotide-binding</keyword>
<dbReference type="FunFam" id="1.20.1560.10:FF:000040">
    <property type="entry name" value="Multidrug ABC transporter ATP-binding protein"/>
    <property type="match status" value="1"/>
</dbReference>
<feature type="transmembrane region" description="Helical" evidence="9">
    <location>
        <begin position="155"/>
        <end position="174"/>
    </location>
</feature>
<feature type="transmembrane region" description="Helical" evidence="9">
    <location>
        <begin position="232"/>
        <end position="258"/>
    </location>
</feature>
<feature type="transmembrane region" description="Helical" evidence="9">
    <location>
        <begin position="278"/>
        <end position="296"/>
    </location>
</feature>
<protein>
    <submittedName>
        <fullName evidence="12">ABC transporter ATP-binding protein</fullName>
    </submittedName>
</protein>
<keyword evidence="2" id="KW-0813">Transport</keyword>
<evidence type="ECO:0000256" key="5">
    <source>
        <dbReference type="ARBA" id="ARBA00022741"/>
    </source>
</evidence>
<dbReference type="CDD" id="cd03254">
    <property type="entry name" value="ABCC_Glucan_exporter_like"/>
    <property type="match status" value="1"/>
</dbReference>
<dbReference type="PANTHER" id="PTHR43394:SF1">
    <property type="entry name" value="ATP-BINDING CASSETTE SUB-FAMILY B MEMBER 10, MITOCHONDRIAL"/>
    <property type="match status" value="1"/>
</dbReference>
<reference evidence="12" key="1">
    <citation type="journal article" date="2020" name="mSystems">
        <title>Genome- and Community-Level Interaction Insights into Carbon Utilization and Element Cycling Functions of Hydrothermarchaeota in Hydrothermal Sediment.</title>
        <authorList>
            <person name="Zhou Z."/>
            <person name="Liu Y."/>
            <person name="Xu W."/>
            <person name="Pan J."/>
            <person name="Luo Z.H."/>
            <person name="Li M."/>
        </authorList>
    </citation>
    <scope>NUCLEOTIDE SEQUENCE [LARGE SCALE GENOMIC DNA]</scope>
    <source>
        <strain evidence="12">SpSt-716</strain>
    </source>
</reference>
<dbReference type="SUPFAM" id="SSF52540">
    <property type="entry name" value="P-loop containing nucleoside triphosphate hydrolases"/>
    <property type="match status" value="1"/>
</dbReference>
<evidence type="ECO:0000256" key="7">
    <source>
        <dbReference type="ARBA" id="ARBA00022989"/>
    </source>
</evidence>
<evidence type="ECO:0000256" key="8">
    <source>
        <dbReference type="ARBA" id="ARBA00023136"/>
    </source>
</evidence>
<dbReference type="PROSITE" id="PS50929">
    <property type="entry name" value="ABC_TM1F"/>
    <property type="match status" value="1"/>
</dbReference>
<name>A0A7V4DGX9_9BACT</name>
<feature type="transmembrane region" description="Helical" evidence="9">
    <location>
        <begin position="52"/>
        <end position="80"/>
    </location>
</feature>
<dbReference type="InterPro" id="IPR003593">
    <property type="entry name" value="AAA+_ATPase"/>
</dbReference>
<dbReference type="GO" id="GO:0005524">
    <property type="term" value="F:ATP binding"/>
    <property type="evidence" value="ECO:0007669"/>
    <property type="project" value="UniProtKB-KW"/>
</dbReference>
<keyword evidence="6 12" id="KW-0067">ATP-binding</keyword>
<sequence>MKKLLSYLRPYWKAVLLAPLLMVVEVVCDLSQPALLARIVDHGIARGDTSFVFRTGMLMVAIALAGAVGGIGCTVFASSASQNFGRDLRRDLFRKILTLSCADLDRFSCGTLLTRLTNDVTQLQNVVLAALRIVVRAPLLFLGGTVMAVVMAPHFAPFIFTAIALEVAVFSILFKKGVPLFARVQEKIDRLNTIIRENLAGIRVIRAFTQEAREKERFFRASRDLTKATVQAFLPMVTFLPLVLLIMNLSIVAVLWVGGQSVIAGRMEVGSIMALTNYVFQILFSLMMIGHILTSVSRASASGKRVVAILEQEATIRNPLVPDTTPITRGEVVFRDVSFSYHGEPVLSGISFTAHPGETVAIVGTTGAGKSTLLFLIMRFYDPLSGEILIDGIDIRTKDLKVLRSAISAVFQEPLLFSGTIEDNIRLGNEGASFEEVVEVAKIAQIHDFILSLPEGYDTVLSDGGENLSQGQRQLLAIARAFLANPAILVLDEATSNVDTHTERLIQDAMLRLMRGRTTFIIAHRLSTIRNADLILVVRDGEIVERGTHRELLEKKGCYSSLYLSQFGEEFSSAHL</sequence>
<dbReference type="EMBL" id="DTEN01000125">
    <property type="protein sequence ID" value="HGI74660.1"/>
    <property type="molecule type" value="Genomic_DNA"/>
</dbReference>